<protein>
    <submittedName>
        <fullName evidence="2">Uncharacterized protein</fullName>
    </submittedName>
</protein>
<gene>
    <name evidence="2" type="ordered locus">Bcell_2899</name>
</gene>
<dbReference type="AlphaFoldDB" id="E6TX61"/>
<evidence type="ECO:0000313" key="3">
    <source>
        <dbReference type="Proteomes" id="UP000001401"/>
    </source>
</evidence>
<keyword evidence="1" id="KW-1133">Transmembrane helix</keyword>
<sequence precursor="true">MLIFLIFMFLCIVVCFFLVILSLLHLFPFWVSMPLLLLSIIIFTHTINERHRFKGFRPSR</sequence>
<feature type="transmembrane region" description="Helical" evidence="1">
    <location>
        <begin position="29"/>
        <end position="47"/>
    </location>
</feature>
<dbReference type="HOGENOM" id="CLU_206487_0_0_9"/>
<dbReference type="KEGG" id="bco:Bcell_2899"/>
<organism evidence="2 3">
    <name type="scientific">Evansella cellulosilytica (strain ATCC 21833 / DSM 2522 / FERM P-1141 / JCM 9156 / N-4)</name>
    <name type="common">Bacillus cellulosilyticus</name>
    <dbReference type="NCBI Taxonomy" id="649639"/>
    <lineage>
        <taxon>Bacteria</taxon>
        <taxon>Bacillati</taxon>
        <taxon>Bacillota</taxon>
        <taxon>Bacilli</taxon>
        <taxon>Bacillales</taxon>
        <taxon>Bacillaceae</taxon>
        <taxon>Evansella</taxon>
    </lineage>
</organism>
<evidence type="ECO:0000313" key="2">
    <source>
        <dbReference type="EMBL" id="ADU31150.1"/>
    </source>
</evidence>
<keyword evidence="1" id="KW-0812">Transmembrane</keyword>
<keyword evidence="3" id="KW-1185">Reference proteome</keyword>
<feature type="transmembrane region" description="Helical" evidence="1">
    <location>
        <begin position="5"/>
        <end position="23"/>
    </location>
</feature>
<reference evidence="2 3" key="1">
    <citation type="submission" date="2010-12" db="EMBL/GenBank/DDBJ databases">
        <title>Complete sequence of Bacillus cellulosilyticus DSM 2522.</title>
        <authorList>
            <consortium name="US DOE Joint Genome Institute"/>
            <person name="Lucas S."/>
            <person name="Copeland A."/>
            <person name="Lapidus A."/>
            <person name="Cheng J.-F."/>
            <person name="Bruce D."/>
            <person name="Goodwin L."/>
            <person name="Pitluck S."/>
            <person name="Chertkov O."/>
            <person name="Detter J.C."/>
            <person name="Han C."/>
            <person name="Tapia R."/>
            <person name="Land M."/>
            <person name="Hauser L."/>
            <person name="Jeffries C."/>
            <person name="Kyrpides N."/>
            <person name="Ivanova N."/>
            <person name="Mikhailova N."/>
            <person name="Brumm P."/>
            <person name="Mead D."/>
            <person name="Woyke T."/>
        </authorList>
    </citation>
    <scope>NUCLEOTIDE SEQUENCE [LARGE SCALE GENOMIC DNA]</scope>
    <source>
        <strain evidence="3">ATCC 21833 / DSM 2522 / FERM P-1141 / JCM 9156 / N-4</strain>
    </source>
</reference>
<evidence type="ECO:0000256" key="1">
    <source>
        <dbReference type="SAM" id="Phobius"/>
    </source>
</evidence>
<accession>E6TX61</accession>
<dbReference type="Proteomes" id="UP000001401">
    <property type="component" value="Chromosome"/>
</dbReference>
<keyword evidence="1" id="KW-0472">Membrane</keyword>
<name>E6TX61_EVAC2</name>
<dbReference type="EMBL" id="CP002394">
    <property type="protein sequence ID" value="ADU31150.1"/>
    <property type="molecule type" value="Genomic_DNA"/>
</dbReference>
<proteinExistence type="predicted"/>